<dbReference type="AlphaFoldDB" id="A0A368X6R3"/>
<evidence type="ECO:0000313" key="2">
    <source>
        <dbReference type="Proteomes" id="UP000253647"/>
    </source>
</evidence>
<dbReference type="Proteomes" id="UP000253647">
    <property type="component" value="Unassembled WGS sequence"/>
</dbReference>
<organism evidence="1 2">
    <name type="scientific">Marinobacter nauticus</name>
    <name type="common">Marinobacter hydrocarbonoclasticus</name>
    <name type="synonym">Marinobacter aquaeolei</name>
    <dbReference type="NCBI Taxonomy" id="2743"/>
    <lineage>
        <taxon>Bacteria</taxon>
        <taxon>Pseudomonadati</taxon>
        <taxon>Pseudomonadota</taxon>
        <taxon>Gammaproteobacteria</taxon>
        <taxon>Pseudomonadales</taxon>
        <taxon>Marinobacteraceae</taxon>
        <taxon>Marinobacter</taxon>
    </lineage>
</organism>
<gene>
    <name evidence="1" type="ORF">DET61_1354</name>
</gene>
<proteinExistence type="predicted"/>
<dbReference type="RefSeq" id="WP_114435591.1">
    <property type="nucleotide sequence ID" value="NZ_QPJI01000035.1"/>
</dbReference>
<dbReference type="EMBL" id="QPJI01000035">
    <property type="protein sequence ID" value="RCW62097.1"/>
    <property type="molecule type" value="Genomic_DNA"/>
</dbReference>
<evidence type="ECO:0000313" key="1">
    <source>
        <dbReference type="EMBL" id="RCW62097.1"/>
    </source>
</evidence>
<name>A0A368X6R3_MARNT</name>
<protein>
    <submittedName>
        <fullName evidence="1">Uncharacterized protein</fullName>
    </submittedName>
</protein>
<sequence length="232" mass="25963">MNQAAITVVNTIANYPIPLTDRWGDYNDRNTLKQHWKALDGSDVLDAYALLHSRYNSGEMDGYGNPMHLSIGDPRAFQHEEVTFVAVREGRIGIHAEVELDVEFNDLDDPSEFEDEITRAEFDELASYYTEKLRGLAEAYPKTQFFIAHGEEVTYKGRVTINAFTPLLNGRLPDGTMLAPQSLALMVSPYFRCGPDAGEINIAHCPCLVGLTDKLLDIALERQTDNANRTGH</sequence>
<accession>A0A368X6R3</accession>
<reference evidence="1 2" key="1">
    <citation type="submission" date="2018-07" db="EMBL/GenBank/DDBJ databases">
        <title>Freshwater and sediment microbial communities from various areas in North America, analyzing microbe dynamics in response to fracking.</title>
        <authorList>
            <person name="Lamendella R."/>
        </authorList>
    </citation>
    <scope>NUCLEOTIDE SEQUENCE [LARGE SCALE GENOMIC DNA]</scope>
    <source>
        <strain evidence="1 2">105B</strain>
    </source>
</reference>
<comment type="caution">
    <text evidence="1">The sequence shown here is derived from an EMBL/GenBank/DDBJ whole genome shotgun (WGS) entry which is preliminary data.</text>
</comment>